<reference evidence="4" key="1">
    <citation type="submission" date="2021-01" db="UniProtKB">
        <authorList>
            <consortium name="EnsemblPlants"/>
        </authorList>
    </citation>
    <scope>IDENTIFICATION</scope>
</reference>
<accession>A0A7N0VGI0</accession>
<dbReference type="PANTHER" id="PTHR43383:SF2">
    <property type="entry name" value="AMIDOHYDROLASE 2 FAMILY PROTEIN"/>
    <property type="match status" value="1"/>
</dbReference>
<protein>
    <submittedName>
        <fullName evidence="4">Uncharacterized protein</fullName>
    </submittedName>
</protein>
<dbReference type="GO" id="GO:0004356">
    <property type="term" value="F:glutamine synthetase activity"/>
    <property type="evidence" value="ECO:0007669"/>
    <property type="project" value="InterPro"/>
</dbReference>
<evidence type="ECO:0000259" key="2">
    <source>
        <dbReference type="Pfam" id="PF00120"/>
    </source>
</evidence>
<comment type="similarity">
    <text evidence="1">Belongs to the glutamine synthetase family.</text>
</comment>
<dbReference type="Gene3D" id="3.20.20.140">
    <property type="entry name" value="Metal-dependent hydrolases"/>
    <property type="match status" value="1"/>
</dbReference>
<dbReference type="SUPFAM" id="SSF55931">
    <property type="entry name" value="Glutamine synthetase/guanido kinase"/>
    <property type="match status" value="1"/>
</dbReference>
<dbReference type="GO" id="GO:0006542">
    <property type="term" value="P:glutamine biosynthetic process"/>
    <property type="evidence" value="ECO:0007669"/>
    <property type="project" value="InterPro"/>
</dbReference>
<dbReference type="Pfam" id="PF00120">
    <property type="entry name" value="Gln-synt_C"/>
    <property type="match status" value="1"/>
</dbReference>
<feature type="domain" description="GS catalytic" evidence="2">
    <location>
        <begin position="506"/>
        <end position="587"/>
    </location>
</feature>
<dbReference type="InterPro" id="IPR032466">
    <property type="entry name" value="Metal_Hydrolase"/>
</dbReference>
<dbReference type="InterPro" id="IPR014746">
    <property type="entry name" value="Gln_synth/guanido_kin_cat_dom"/>
</dbReference>
<dbReference type="OMA" id="CLYAELY"/>
<dbReference type="SUPFAM" id="SSF54368">
    <property type="entry name" value="Glutamine synthetase, N-terminal domain"/>
    <property type="match status" value="1"/>
</dbReference>
<dbReference type="InterPro" id="IPR006680">
    <property type="entry name" value="Amidohydro-rel"/>
</dbReference>
<organism evidence="4 5">
    <name type="scientific">Kalanchoe fedtschenkoi</name>
    <name type="common">Lavender scallops</name>
    <name type="synonym">South American air plant</name>
    <dbReference type="NCBI Taxonomy" id="63787"/>
    <lineage>
        <taxon>Eukaryota</taxon>
        <taxon>Viridiplantae</taxon>
        <taxon>Streptophyta</taxon>
        <taxon>Embryophyta</taxon>
        <taxon>Tracheophyta</taxon>
        <taxon>Spermatophyta</taxon>
        <taxon>Magnoliopsida</taxon>
        <taxon>eudicotyledons</taxon>
        <taxon>Gunneridae</taxon>
        <taxon>Pentapetalae</taxon>
        <taxon>Saxifragales</taxon>
        <taxon>Crassulaceae</taxon>
        <taxon>Kalanchoe</taxon>
    </lineage>
</organism>
<dbReference type="Gramene" id="Kaladp0867s0004.1.v1.1">
    <property type="protein sequence ID" value="Kaladp0867s0004.1.v1.1"/>
    <property type="gene ID" value="Kaladp0867s0004.v1.1"/>
</dbReference>
<dbReference type="InterPro" id="IPR036651">
    <property type="entry name" value="Gln_synt_N_sf"/>
</dbReference>
<dbReference type="FunFam" id="3.10.20.70:FF:000009">
    <property type="entry name" value="Glutamate-ammonia ligase"/>
    <property type="match status" value="1"/>
</dbReference>
<dbReference type="InterPro" id="IPR008146">
    <property type="entry name" value="Gln_synth_cat_dom"/>
</dbReference>
<dbReference type="AlphaFoldDB" id="A0A7N0VGI0"/>
<dbReference type="Gene3D" id="3.30.590.10">
    <property type="entry name" value="Glutamine synthetase/guanido kinase, catalytic domain"/>
    <property type="match status" value="1"/>
</dbReference>
<dbReference type="PANTHER" id="PTHR43383">
    <property type="entry name" value="NODULIN 6"/>
    <property type="match status" value="1"/>
</dbReference>
<feature type="domain" description="Amidohydrolase-related" evidence="3">
    <location>
        <begin position="223"/>
        <end position="382"/>
    </location>
</feature>
<name>A0A7N0VGI0_KALFE</name>
<evidence type="ECO:0000313" key="4">
    <source>
        <dbReference type="EnsemblPlants" id="Kaladp0867s0004.1.v1.1"/>
    </source>
</evidence>
<sequence>MEMDSFAELREAIESIQLVDAHAHNIVSFDSTLPFISCFSEAAGDALLLHAPHTLSFKRSLRDIAQLYGCEPSLQAVEGFRKASGLQAIASKCFEAANFSAVLIDDGLKLDKMFGIDWHTTLGPTIHRVLRIEHLAEQILDEGLSNGSTWTLQKFTGTFKENLKSYPLPNQTIILYITILNDALLLVSEKDAEEALADLLNAGKPVRITNKSFIDYVFVLSLEIATSVDLPMQIHTGFGDIDLDLRLSSPLHLRQLLEDNRFKKSRIVLLHASYPYSREASYLASVYSQVYLDFGLAIPKLSFQGMVSSVKELLDLAPIKKVMFSTDGYAFPETFYLGAKGARKVLFSVLHDACKDGDLSMAEAVEAAQDIFAQNALRFYKLDVASRYVICNDAQSLHLADFPEKVPDDILLVRLVWVDTSGQHRCRVIPRKRFYDVVKTNGVGLAQASMAMSSFSDGPSDGSNLTAVGETRLMPDFTTKHKIPWVKQEEMVLANMHLKPGNPWEYCPRETLRKVCSVLKDEFNLVINAGFENEFFLLKSVLRDGKEEWIPFDSTPYCSTSGYDGATLYLHEVLACLQSLNIPVEQVSEGS</sequence>
<dbReference type="EnsemblPlants" id="Kaladp0867s0004.1.v1.1">
    <property type="protein sequence ID" value="Kaladp0867s0004.1.v1.1"/>
    <property type="gene ID" value="Kaladp0867s0004.v1.1"/>
</dbReference>
<dbReference type="Pfam" id="PF04909">
    <property type="entry name" value="Amidohydro_2"/>
    <property type="match status" value="1"/>
</dbReference>
<dbReference type="Gene3D" id="3.10.20.70">
    <property type="entry name" value="Glutamine synthetase, N-terminal domain"/>
    <property type="match status" value="1"/>
</dbReference>
<dbReference type="SUPFAM" id="SSF51556">
    <property type="entry name" value="Metallo-dependent hydrolases"/>
    <property type="match status" value="1"/>
</dbReference>
<evidence type="ECO:0000259" key="3">
    <source>
        <dbReference type="Pfam" id="PF04909"/>
    </source>
</evidence>
<evidence type="ECO:0000256" key="1">
    <source>
        <dbReference type="RuleBase" id="RU000384"/>
    </source>
</evidence>
<evidence type="ECO:0000313" key="5">
    <source>
        <dbReference type="Proteomes" id="UP000594263"/>
    </source>
</evidence>
<proteinExistence type="inferred from homology"/>
<dbReference type="Proteomes" id="UP000594263">
    <property type="component" value="Unplaced"/>
</dbReference>
<dbReference type="GO" id="GO:0016787">
    <property type="term" value="F:hydrolase activity"/>
    <property type="evidence" value="ECO:0007669"/>
    <property type="project" value="InterPro"/>
</dbReference>
<keyword evidence="5" id="KW-1185">Reference proteome</keyword>